<dbReference type="RefSeq" id="WP_191748481.1">
    <property type="nucleotide sequence ID" value="NZ_JACSQZ010000007.1"/>
</dbReference>
<dbReference type="PIRSF" id="PIRSF018571">
    <property type="entry name" value="SpoIIGA"/>
    <property type="match status" value="1"/>
</dbReference>
<keyword evidence="1" id="KW-1003">Cell membrane</keyword>
<keyword evidence="2" id="KW-0812">Transmembrane</keyword>
<keyword evidence="1" id="KW-0749">Sporulation</keyword>
<dbReference type="Pfam" id="PF03419">
    <property type="entry name" value="Peptidase_U4"/>
    <property type="match status" value="1"/>
</dbReference>
<dbReference type="EMBL" id="JACSQZ010000007">
    <property type="protein sequence ID" value="MBD7914144.1"/>
    <property type="molecule type" value="Genomic_DNA"/>
</dbReference>
<feature type="transmembrane region" description="Helical" evidence="2">
    <location>
        <begin position="6"/>
        <end position="27"/>
    </location>
</feature>
<reference evidence="3 4" key="1">
    <citation type="submission" date="2020-08" db="EMBL/GenBank/DDBJ databases">
        <title>A Genomic Blueprint of the Chicken Gut Microbiome.</title>
        <authorList>
            <person name="Gilroy R."/>
            <person name="Ravi A."/>
            <person name="Getino M."/>
            <person name="Pursley I."/>
            <person name="Horton D.L."/>
            <person name="Alikhan N.-F."/>
            <person name="Baker D."/>
            <person name="Gharbi K."/>
            <person name="Hall N."/>
            <person name="Watson M."/>
            <person name="Adriaenssens E.M."/>
            <person name="Foster-Nyarko E."/>
            <person name="Jarju S."/>
            <person name="Secka A."/>
            <person name="Antonio M."/>
            <person name="Oren A."/>
            <person name="Chaudhuri R."/>
            <person name="La Ragione R.M."/>
            <person name="Hildebrand F."/>
            <person name="Pallen M.J."/>
        </authorList>
    </citation>
    <scope>NUCLEOTIDE SEQUENCE [LARGE SCALE GENOMIC DNA]</scope>
    <source>
        <strain evidence="3 4">Sa3CUN1</strain>
    </source>
</reference>
<proteinExistence type="inferred from homology"/>
<comment type="subcellular location">
    <subcellularLocation>
        <location evidence="1">Cell membrane</location>
    </subcellularLocation>
</comment>
<name>A0ABR8Q162_9CLOT</name>
<evidence type="ECO:0000256" key="2">
    <source>
        <dbReference type="SAM" id="Phobius"/>
    </source>
</evidence>
<feature type="transmembrane region" description="Helical" evidence="2">
    <location>
        <begin position="121"/>
        <end position="140"/>
    </location>
</feature>
<keyword evidence="1" id="KW-0645">Protease</keyword>
<organism evidence="3 4">
    <name type="scientific">Clostridium gallinarum</name>
    <dbReference type="NCBI Taxonomy" id="2762246"/>
    <lineage>
        <taxon>Bacteria</taxon>
        <taxon>Bacillati</taxon>
        <taxon>Bacillota</taxon>
        <taxon>Clostridia</taxon>
        <taxon>Eubacteriales</taxon>
        <taxon>Clostridiaceae</taxon>
        <taxon>Clostridium</taxon>
    </lineage>
</organism>
<dbReference type="Proteomes" id="UP000640335">
    <property type="component" value="Unassembled WGS sequence"/>
</dbReference>
<keyword evidence="1" id="KW-0378">Hydrolase</keyword>
<sequence>MVVYIDILLIENFIINLFLLLITLKALRYKYYKSIYIAALFGALYTLIIFMDNKILVSLPFKIIVVLLMIIISTKNLKIIKVLKSSVVFILMSFTLCGFTFAFSMIDNSNSIFEKFSINKYSIKYLIISVMILYIVSVRVTEYLRDRNLLNNFIYDIEIFNGKKSIFIKGLLDTGNALREPVTNLPCIIVESDFFNDLELNSNNEFLIPYSTIGEDGLLKGFKSKDIRIRGEDKKWRNVEVILCECKNKLSKENDFNALLSRGVI</sequence>
<dbReference type="EC" id="3.4.23.-" evidence="1"/>
<dbReference type="InterPro" id="IPR005081">
    <property type="entry name" value="SpoIIGA"/>
</dbReference>
<feature type="transmembrane region" description="Helical" evidence="2">
    <location>
        <begin position="57"/>
        <end position="74"/>
    </location>
</feature>
<comment type="similarity">
    <text evidence="1">Belongs to the peptidase U4 family.</text>
</comment>
<feature type="transmembrane region" description="Helical" evidence="2">
    <location>
        <begin position="86"/>
        <end position="106"/>
    </location>
</feature>
<feature type="transmembrane region" description="Helical" evidence="2">
    <location>
        <begin position="34"/>
        <end position="51"/>
    </location>
</feature>
<keyword evidence="4" id="KW-1185">Reference proteome</keyword>
<protein>
    <recommendedName>
        <fullName evidence="1">Sporulation sigma-E factor-processing peptidase</fullName>
        <ecNumber evidence="1">3.4.23.-</ecNumber>
    </recommendedName>
    <alternativeName>
        <fullName evidence="1">Membrane-associated aspartic protease</fullName>
    </alternativeName>
    <alternativeName>
        <fullName evidence="1">Stage II sporulation protein GA</fullName>
    </alternativeName>
</protein>
<evidence type="ECO:0000313" key="3">
    <source>
        <dbReference type="EMBL" id="MBD7914144.1"/>
    </source>
</evidence>
<comment type="function">
    <text evidence="1">Probable aspartic protease that is responsible for the proteolytic cleavage of the RNA polymerase sigma E factor (SigE/spoIIGB) to yield the active peptide in the mother cell during sporulation. Responds to a signal from the forespore that is triggered by the extracellular signal protein SpoIIR.</text>
</comment>
<evidence type="ECO:0000313" key="4">
    <source>
        <dbReference type="Proteomes" id="UP000640335"/>
    </source>
</evidence>
<keyword evidence="2" id="KW-1133">Transmembrane helix</keyword>
<accession>A0ABR8Q162</accession>
<gene>
    <name evidence="3" type="ORF">H9660_03200</name>
</gene>
<keyword evidence="1 2" id="KW-0472">Membrane</keyword>
<comment type="caution">
    <text evidence="3">The sequence shown here is derived from an EMBL/GenBank/DDBJ whole genome shotgun (WGS) entry which is preliminary data.</text>
</comment>
<evidence type="ECO:0000256" key="1">
    <source>
        <dbReference type="PIRNR" id="PIRNR018571"/>
    </source>
</evidence>
<keyword evidence="1" id="KW-0064">Aspartyl protease</keyword>